<dbReference type="PANTHER" id="PTHR42776:SF13">
    <property type="entry name" value="DIPEPTIDYL-PEPTIDASE 5"/>
    <property type="match status" value="1"/>
</dbReference>
<dbReference type="Gene3D" id="3.40.50.1820">
    <property type="entry name" value="alpha/beta hydrolase"/>
    <property type="match status" value="1"/>
</dbReference>
<keyword evidence="1" id="KW-0732">Signal</keyword>
<dbReference type="RefSeq" id="WP_193518097.1">
    <property type="nucleotide sequence ID" value="NZ_BMXL01000014.1"/>
</dbReference>
<dbReference type="InterPro" id="IPR001375">
    <property type="entry name" value="Peptidase_S9_cat"/>
</dbReference>
<dbReference type="GO" id="GO:0006508">
    <property type="term" value="P:proteolysis"/>
    <property type="evidence" value="ECO:0007669"/>
    <property type="project" value="InterPro"/>
</dbReference>
<feature type="region of interest" description="Disordered" evidence="3">
    <location>
        <begin position="53"/>
        <end position="103"/>
    </location>
</feature>
<evidence type="ECO:0000259" key="4">
    <source>
        <dbReference type="Pfam" id="PF00326"/>
    </source>
</evidence>
<keyword evidence="6" id="KW-1185">Reference proteome</keyword>
<dbReference type="InterPro" id="IPR011042">
    <property type="entry name" value="6-blade_b-propeller_TolB-like"/>
</dbReference>
<dbReference type="Proteomes" id="UP000654947">
    <property type="component" value="Unassembled WGS sequence"/>
</dbReference>
<dbReference type="SUPFAM" id="SSF53474">
    <property type="entry name" value="alpha/beta-Hydrolases"/>
    <property type="match status" value="1"/>
</dbReference>
<evidence type="ECO:0000256" key="3">
    <source>
        <dbReference type="SAM" id="MobiDB-lite"/>
    </source>
</evidence>
<keyword evidence="2" id="KW-0378">Hydrolase</keyword>
<accession>A0A919CIV5</accession>
<name>A0A919CIV5_9ACTN</name>
<protein>
    <submittedName>
        <fullName evidence="5">Peptidase S9</fullName>
    </submittedName>
</protein>
<feature type="domain" description="Peptidase S9 prolyl oligopeptidase catalytic" evidence="4">
    <location>
        <begin position="462"/>
        <end position="667"/>
    </location>
</feature>
<sequence length="678" mass="74537">MVRSWYELPEYVQLRRVNGLRLSPDGTRLVAPVSSSAPDGRSFRNALWEIDAAPESEGGRAPRRLTRSAEGESSAGFLPDGSVLFGAGRPDPDAEPEDKPEPALWVLPADGGEARRVATRPGGISAFTVARDAGTVAFTANAHPDSADAEAEREVRKERREAGVTAILHESLPIRSWDHDLGPQYPRFFAAAPPEDEDSGLGEHRDLTPDAGKHLIGASGDLTPDGSVLVTSWRVPTGGGSVRTQLVRVDTSTGEHSTLISSETHDYASPVVSPDGRQVLCMRAFDGDADGEPRLVSLCVVDLGTGRERVLAAESELWPRDLAWAPDSAAVFFVADQNGRRPLFRVDLGSGDLTRLTGDHGAYSALNPSPDGRHVFALRDAWDAPPAPVRVDAASEDAEPVHLRTPGSELSMPGTLTEVETTADDGTTLRSWLVLPEEASSDSPAPLLLWVHGGPYMSFNGWTWRWNPWLMAARGWAVLLPDPALSTGYGQQMLRRAWGQWGPRVHDDVMAVTDAAEAREDIDPRYTAMMGGSFGGYMANWIAGHTDRFSAIVSHASLWHLDAFVGTTDHPPVWEREFGTPSTRPERYELNSPHLSADRIRTPMLVIHGDKDYRVPIGEGLRLWRDLVLHEVEAKFLYFPDENHWILSPGNARVWYETIFAFFDHHVFGKEWTRPEHL</sequence>
<evidence type="ECO:0000313" key="5">
    <source>
        <dbReference type="EMBL" id="GHD28323.1"/>
    </source>
</evidence>
<evidence type="ECO:0000313" key="6">
    <source>
        <dbReference type="Proteomes" id="UP000654947"/>
    </source>
</evidence>
<dbReference type="AlphaFoldDB" id="A0A919CIV5"/>
<reference evidence="5 6" key="1">
    <citation type="journal article" date="2014" name="Int. J. Syst. Evol. Microbiol.">
        <title>Complete genome sequence of Corynebacterium casei LMG S-19264T (=DSM 44701T), isolated from a smear-ripened cheese.</title>
        <authorList>
            <consortium name="US DOE Joint Genome Institute (JGI-PGF)"/>
            <person name="Walter F."/>
            <person name="Albersmeier A."/>
            <person name="Kalinowski J."/>
            <person name="Ruckert C."/>
        </authorList>
    </citation>
    <scope>NUCLEOTIDE SEQUENCE [LARGE SCALE GENOMIC DNA]</scope>
    <source>
        <strain evidence="5 6">KCTC 19473</strain>
    </source>
</reference>
<dbReference type="SUPFAM" id="SSF82171">
    <property type="entry name" value="DPP6 N-terminal domain-like"/>
    <property type="match status" value="1"/>
</dbReference>
<dbReference type="EMBL" id="BMXL01000014">
    <property type="protein sequence ID" value="GHD28323.1"/>
    <property type="molecule type" value="Genomic_DNA"/>
</dbReference>
<comment type="caution">
    <text evidence="5">The sequence shown here is derived from an EMBL/GenBank/DDBJ whole genome shotgun (WGS) entry which is preliminary data.</text>
</comment>
<organism evidence="5 6">
    <name type="scientific">Nocardiopsis kunsanensis</name>
    <dbReference type="NCBI Taxonomy" id="141693"/>
    <lineage>
        <taxon>Bacteria</taxon>
        <taxon>Bacillati</taxon>
        <taxon>Actinomycetota</taxon>
        <taxon>Actinomycetes</taxon>
        <taxon>Streptosporangiales</taxon>
        <taxon>Nocardiopsidaceae</taxon>
        <taxon>Nocardiopsis</taxon>
    </lineage>
</organism>
<dbReference type="GO" id="GO:0004252">
    <property type="term" value="F:serine-type endopeptidase activity"/>
    <property type="evidence" value="ECO:0007669"/>
    <property type="project" value="TreeGrafter"/>
</dbReference>
<evidence type="ECO:0000256" key="1">
    <source>
        <dbReference type="ARBA" id="ARBA00022729"/>
    </source>
</evidence>
<gene>
    <name evidence="5" type="ORF">GCM10007147_28120</name>
</gene>
<dbReference type="Pfam" id="PF00326">
    <property type="entry name" value="Peptidase_S9"/>
    <property type="match status" value="1"/>
</dbReference>
<dbReference type="Gene3D" id="2.120.10.30">
    <property type="entry name" value="TolB, C-terminal domain"/>
    <property type="match status" value="2"/>
</dbReference>
<feature type="region of interest" description="Disordered" evidence="3">
    <location>
        <begin position="393"/>
        <end position="413"/>
    </location>
</feature>
<dbReference type="PANTHER" id="PTHR42776">
    <property type="entry name" value="SERINE PEPTIDASE S9 FAMILY MEMBER"/>
    <property type="match status" value="1"/>
</dbReference>
<dbReference type="InterPro" id="IPR029058">
    <property type="entry name" value="AB_hydrolase_fold"/>
</dbReference>
<evidence type="ECO:0000256" key="2">
    <source>
        <dbReference type="ARBA" id="ARBA00022801"/>
    </source>
</evidence>
<proteinExistence type="predicted"/>